<dbReference type="Proteomes" id="UP001431784">
    <property type="component" value="Unassembled WGS sequence"/>
</dbReference>
<reference evidence="1" key="1">
    <citation type="submission" date="2023-02" db="EMBL/GenBank/DDBJ databases">
        <title>Description of Roseinatronobacter alkalisoli sp. nov., an alkaliphilic bacerium isolated from soda soil.</title>
        <authorList>
            <person name="Wei W."/>
        </authorList>
    </citation>
    <scope>NUCLEOTIDE SEQUENCE</scope>
    <source>
        <strain evidence="1">HJB301</strain>
    </source>
</reference>
<evidence type="ECO:0000313" key="1">
    <source>
        <dbReference type="EMBL" id="MDD7973234.1"/>
    </source>
</evidence>
<comment type="caution">
    <text evidence="1">The sequence shown here is derived from an EMBL/GenBank/DDBJ whole genome shotgun (WGS) entry which is preliminary data.</text>
</comment>
<keyword evidence="2" id="KW-1185">Reference proteome</keyword>
<dbReference type="EMBL" id="JAQZSM010000028">
    <property type="protein sequence ID" value="MDD7973234.1"/>
    <property type="molecule type" value="Genomic_DNA"/>
</dbReference>
<accession>A0ABT5TE52</accession>
<protein>
    <submittedName>
        <fullName evidence="1">Uncharacterized protein</fullName>
    </submittedName>
</protein>
<dbReference type="RefSeq" id="WP_274353906.1">
    <property type="nucleotide sequence ID" value="NZ_JAQZSM010000028.1"/>
</dbReference>
<evidence type="ECO:0000313" key="2">
    <source>
        <dbReference type="Proteomes" id="UP001431784"/>
    </source>
</evidence>
<organism evidence="1 2">
    <name type="scientific">Roseinatronobacter alkalisoli</name>
    <dbReference type="NCBI Taxonomy" id="3028235"/>
    <lineage>
        <taxon>Bacteria</taxon>
        <taxon>Pseudomonadati</taxon>
        <taxon>Pseudomonadota</taxon>
        <taxon>Alphaproteobacteria</taxon>
        <taxon>Rhodobacterales</taxon>
        <taxon>Paracoccaceae</taxon>
        <taxon>Roseinatronobacter</taxon>
    </lineage>
</organism>
<name>A0ABT5TE52_9RHOB</name>
<proteinExistence type="predicted"/>
<sequence>MRIRFYPSRLKAGLLSFLLLVVGSGAVIAESIRISGILEEDFDEVMATLDRDALLTMPVNDAIWFMDHSLDLSLHETDLFNRFLEGRDALRDLVNVEVFYKITFAVSPDVTKEYCRRIRSITGLESIKDECQEVVAGFLTRGYGERFDKSLYRPEDLDKLYPYTWSDRVISSDTIGPTSGDRLRRLAELEGNHVYRDFPALVASTMPCSHAAQQQPEIARATAEVCNGGEITQEAIDAAEFAPIMQVALASCREREDQKQCVIVMGNRAVHLGYCSRPRSLDPAVDWHSTRLFRTCLAGYAVGPLKQVAP</sequence>
<gene>
    <name evidence="1" type="ORF">PUT78_19305</name>
</gene>